<keyword evidence="4" id="KW-1185">Reference proteome</keyword>
<sequence>MDRKKLVLLVGALIVAIGTALIARSMFAGASAPQAEAAQVEPQGPKVLVAQRALPVGTIITADAIGFQLWPEELVQDAYFLDGEADMTKLLGTVVRFPITAGEPVTQGALVAPGDRGFLAAALTPGMRAITVPVSAQSGVAGFVFPGDRVDMVLTQTVNGTDGGTALKASETIIRNLRVLATDQSTVQEKAEDGSTVVKPFRAVTLEVTPVIAEKIAVAQTIGTLSLSLRSLADNQSELERAIAAGDVNIPDNATPEEEEKLLREAMARPDDGKSTYVTGGDVSRFQRRSMPSQAAPRSGGGGGDFNPADLFKRQGSSHRGPVVRVTRGKETEAVPIGANGNATANATEPSVFEQMLSSAMKAQGQGMQNAANTVPAAGATVTR</sequence>
<dbReference type="Pfam" id="PF08666">
    <property type="entry name" value="SAF"/>
    <property type="match status" value="1"/>
</dbReference>
<dbReference type="CDD" id="cd11614">
    <property type="entry name" value="SAF_CpaB_FlgA_like"/>
    <property type="match status" value="1"/>
</dbReference>
<evidence type="ECO:0000313" key="3">
    <source>
        <dbReference type="EMBL" id="QPC99345.1"/>
    </source>
</evidence>
<dbReference type="RefSeq" id="WP_200982638.1">
    <property type="nucleotide sequence ID" value="NZ_CP064654.1"/>
</dbReference>
<reference evidence="3 4" key="1">
    <citation type="submission" date="2020-11" db="EMBL/GenBank/DDBJ databases">
        <title>The genome sequence of Erythrobacter sp. 6D36.</title>
        <authorList>
            <person name="Liu Y."/>
        </authorList>
    </citation>
    <scope>NUCLEOTIDE SEQUENCE [LARGE SCALE GENOMIC DNA]</scope>
    <source>
        <strain evidence="3 4">6D36</strain>
    </source>
</reference>
<dbReference type="NCBIfam" id="TIGR03177">
    <property type="entry name" value="pilus_cpaB"/>
    <property type="match status" value="1"/>
</dbReference>
<dbReference type="Pfam" id="PF16976">
    <property type="entry name" value="RcpC"/>
    <property type="match status" value="1"/>
</dbReference>
<name>A0A7S8IVA3_9SPHN</name>
<evidence type="ECO:0000256" key="1">
    <source>
        <dbReference type="SAM" id="MobiDB-lite"/>
    </source>
</evidence>
<evidence type="ECO:0000259" key="2">
    <source>
        <dbReference type="SMART" id="SM00858"/>
    </source>
</evidence>
<dbReference type="SMART" id="SM00858">
    <property type="entry name" value="SAF"/>
    <property type="match status" value="1"/>
</dbReference>
<gene>
    <name evidence="3" type="primary">cpaB</name>
    <name evidence="3" type="ORF">IRL76_01850</name>
</gene>
<organism evidence="3 4">
    <name type="scientific">Qipengyuania soli</name>
    <dbReference type="NCBI Taxonomy" id="2782568"/>
    <lineage>
        <taxon>Bacteria</taxon>
        <taxon>Pseudomonadati</taxon>
        <taxon>Pseudomonadota</taxon>
        <taxon>Alphaproteobacteria</taxon>
        <taxon>Sphingomonadales</taxon>
        <taxon>Erythrobacteraceae</taxon>
        <taxon>Qipengyuania</taxon>
    </lineage>
</organism>
<evidence type="ECO:0000313" key="4">
    <source>
        <dbReference type="Proteomes" id="UP000594459"/>
    </source>
</evidence>
<dbReference type="InterPro" id="IPR031571">
    <property type="entry name" value="RcpC_dom"/>
</dbReference>
<dbReference type="InterPro" id="IPR013974">
    <property type="entry name" value="SAF"/>
</dbReference>
<dbReference type="InterPro" id="IPR017592">
    <property type="entry name" value="Pilus_assmbl_Flp-typ_CpaB"/>
</dbReference>
<dbReference type="KEGG" id="qso:IRL76_01850"/>
<feature type="region of interest" description="Disordered" evidence="1">
    <location>
        <begin position="266"/>
        <end position="323"/>
    </location>
</feature>
<dbReference type="Proteomes" id="UP000594459">
    <property type="component" value="Chromosome"/>
</dbReference>
<protein>
    <submittedName>
        <fullName evidence="3">Flp pilus assembly protein CpaB</fullName>
    </submittedName>
</protein>
<proteinExistence type="predicted"/>
<feature type="domain" description="SAF" evidence="2">
    <location>
        <begin position="45"/>
        <end position="111"/>
    </location>
</feature>
<dbReference type="AlphaFoldDB" id="A0A7S8IVA3"/>
<dbReference type="EMBL" id="CP064654">
    <property type="protein sequence ID" value="QPC99345.1"/>
    <property type="molecule type" value="Genomic_DNA"/>
</dbReference>
<accession>A0A7S8IVA3</accession>